<dbReference type="InterPro" id="IPR004155">
    <property type="entry name" value="PBS_lyase_HEAT"/>
</dbReference>
<comment type="caution">
    <text evidence="1">The sequence shown here is derived from an EMBL/GenBank/DDBJ whole genome shotgun (WGS) entry which is preliminary data.</text>
</comment>
<evidence type="ECO:0000313" key="1">
    <source>
        <dbReference type="EMBL" id="MFC0390127.1"/>
    </source>
</evidence>
<dbReference type="InterPro" id="IPR008775">
    <property type="entry name" value="Phytyl_CoA_dOase-like"/>
</dbReference>
<dbReference type="Pfam" id="PF05721">
    <property type="entry name" value="PhyH"/>
    <property type="match status" value="1"/>
</dbReference>
<organism evidence="1 2">
    <name type="scientific">Paenibacillus mendelii</name>
    <dbReference type="NCBI Taxonomy" id="206163"/>
    <lineage>
        <taxon>Bacteria</taxon>
        <taxon>Bacillati</taxon>
        <taxon>Bacillota</taxon>
        <taxon>Bacilli</taxon>
        <taxon>Bacillales</taxon>
        <taxon>Paenibacillaceae</taxon>
        <taxon>Paenibacillus</taxon>
    </lineage>
</organism>
<dbReference type="SUPFAM" id="SSF51197">
    <property type="entry name" value="Clavaminate synthase-like"/>
    <property type="match status" value="1"/>
</dbReference>
<dbReference type="Pfam" id="PF13646">
    <property type="entry name" value="HEAT_2"/>
    <property type="match status" value="2"/>
</dbReference>
<dbReference type="EMBL" id="JBHLVF010000006">
    <property type="protein sequence ID" value="MFC0390127.1"/>
    <property type="molecule type" value="Genomic_DNA"/>
</dbReference>
<proteinExistence type="predicted"/>
<dbReference type="SUPFAM" id="SSF48371">
    <property type="entry name" value="ARM repeat"/>
    <property type="match status" value="1"/>
</dbReference>
<gene>
    <name evidence="1" type="ORF">ACFFJ8_01935</name>
</gene>
<dbReference type="RefSeq" id="WP_204820820.1">
    <property type="nucleotide sequence ID" value="NZ_JANHOF010000003.1"/>
</dbReference>
<evidence type="ECO:0000313" key="2">
    <source>
        <dbReference type="Proteomes" id="UP001589818"/>
    </source>
</evidence>
<protein>
    <submittedName>
        <fullName evidence="1">HEAT repeat domain-containing protein</fullName>
    </submittedName>
</protein>
<sequence>MDPKYLLTDEQVIRFITRGYLVLENDLPPSFHQSILDSIAYRFAEEGNPGNNILPSVPQLEKCFNTPVVQGALTSILGDNYYMHPHRHCHYNQPGQAVAQGWHKDGYWSSMRSHRPWWAIVFYYTQDITEEMGPTEIMPGSQYYEKYAGEDMETGLPYGKAGTMVLVHFDMWHRASLNRTNIDRYMLKFQFVRLEQPAYPTWNHQNPELIVPEDAISLYDHRPIWNDVWNWMLGQGNERRGGTAIAVQEHTAILQGDDEPAALNAAYTLGQMGTEGAAALLAVMRDGEEAAALRAAYGVSTAGQDAVPGLIEALKTENDRRAGYAAFALGMQGHTAHLAVPALIESLDHSSKWVRRNAVEALGMIRQPANEVIPALIRALSIEDEDGSADKRADNQRYILHKVRYAAALSLLRIGQESAARAAVAALRDALEDEDRYVRAYASEALTFIKSDEAVETLIAFFRKSRWCSSTNKSSTF</sequence>
<reference evidence="1 2" key="1">
    <citation type="submission" date="2024-09" db="EMBL/GenBank/DDBJ databases">
        <authorList>
            <person name="Sun Q."/>
            <person name="Mori K."/>
        </authorList>
    </citation>
    <scope>NUCLEOTIDE SEQUENCE [LARGE SCALE GENOMIC DNA]</scope>
    <source>
        <strain evidence="1 2">CCM 4839</strain>
    </source>
</reference>
<dbReference type="PANTHER" id="PTHR12697">
    <property type="entry name" value="PBS LYASE HEAT-LIKE PROTEIN"/>
    <property type="match status" value="1"/>
</dbReference>
<dbReference type="PANTHER" id="PTHR12697:SF5">
    <property type="entry name" value="DEOXYHYPUSINE HYDROXYLASE"/>
    <property type="match status" value="1"/>
</dbReference>
<keyword evidence="2" id="KW-1185">Reference proteome</keyword>
<dbReference type="SMART" id="SM00567">
    <property type="entry name" value="EZ_HEAT"/>
    <property type="match status" value="5"/>
</dbReference>
<accession>A0ABV6J3L1</accession>
<name>A0ABV6J3L1_9BACL</name>
<dbReference type="Proteomes" id="UP001589818">
    <property type="component" value="Unassembled WGS sequence"/>
</dbReference>
<dbReference type="Gene3D" id="2.60.120.620">
    <property type="entry name" value="q2cbj1_9rhob like domain"/>
    <property type="match status" value="1"/>
</dbReference>
<dbReference type="InterPro" id="IPR011989">
    <property type="entry name" value="ARM-like"/>
</dbReference>
<dbReference type="InterPro" id="IPR016024">
    <property type="entry name" value="ARM-type_fold"/>
</dbReference>
<dbReference type="Gene3D" id="1.25.10.10">
    <property type="entry name" value="Leucine-rich Repeat Variant"/>
    <property type="match status" value="2"/>
</dbReference>